<dbReference type="InterPro" id="IPR057082">
    <property type="entry name" value="PH_C"/>
</dbReference>
<dbReference type="InterPro" id="IPR057081">
    <property type="entry name" value="PH_N"/>
</dbReference>
<reference evidence="5" key="1">
    <citation type="journal article" date="2017" name="Nat. Microbiol.">
        <title>Global analysis of biosynthetic gene clusters reveals vast potential of secondary metabolite production in Penicillium species.</title>
        <authorList>
            <person name="Nielsen J.C."/>
            <person name="Grijseels S."/>
            <person name="Prigent S."/>
            <person name="Ji B."/>
            <person name="Dainat J."/>
            <person name="Nielsen K.F."/>
            <person name="Frisvad J.C."/>
            <person name="Workman M."/>
            <person name="Nielsen J."/>
        </authorList>
    </citation>
    <scope>NUCLEOTIDE SEQUENCE [LARGE SCALE GENOMIC DNA]</scope>
    <source>
        <strain evidence="5">IBT 24891</strain>
    </source>
</reference>
<accession>A0A1V6T1M7</accession>
<evidence type="ECO:0000256" key="1">
    <source>
        <dbReference type="SAM" id="MobiDB-lite"/>
    </source>
</evidence>
<sequence>MDLRASATEAENVAASFRLFRAPLPDNEAEITDLIADLYNISSSLRRLDSLSKDRTRGRNWRVVQRDVVLLQSSLKYTIEDILGFFHRLNGGAAPPEKYRETWRTIELYFWEESKTSLRMRLARYRGFLGELGDVMQNKTQDFPLIDAHREGLKTLVATQERQRVTDRFGRISLGRNPPSTGSGSGISTAPSSPTSDRRARRGSFERARPPHLSPQSPLSPISGEFNIPVPPLAPEAPSSPLTGSASATTTTTSQSVRSDVVQNHWVKDAFNCLEPKTRLSFYEAEVGCFGKPTPGIKEDLLEDGFERLLRLDFDDGSGMTVYFYLRETDNRTRIIIRVRHEEGSEYFCLPLNMLEIIRSGSSLQLCRRRNSGTELVSWASLGFETMESMVEFFCTFLALRSQDTAKPATDIRDYELEGEEPVYSGQILDDGRRHALRVYRDRKTKAVRFQSSVYRGERDKAPVWTAFVTSNIGRRGWLQALDSRTILVRGLKPLVLLSADEYTLPQVASGEHVLRFKTPDDAEEFLDSLDELAAEPTSRTRGVRYV</sequence>
<gene>
    <name evidence="4" type="ORF">PENSTE_c014G09702</name>
</gene>
<name>A0A1V6T1M7_9EURO</name>
<feature type="domain" description="PH" evidence="3">
    <location>
        <begin position="423"/>
        <end position="534"/>
    </location>
</feature>
<feature type="region of interest" description="Disordered" evidence="1">
    <location>
        <begin position="167"/>
        <end position="256"/>
    </location>
</feature>
<evidence type="ECO:0000259" key="3">
    <source>
        <dbReference type="Pfam" id="PF23076"/>
    </source>
</evidence>
<proteinExistence type="predicted"/>
<dbReference type="OrthoDB" id="5345571at2759"/>
<evidence type="ECO:0000259" key="2">
    <source>
        <dbReference type="Pfam" id="PF23074"/>
    </source>
</evidence>
<evidence type="ECO:0000313" key="4">
    <source>
        <dbReference type="EMBL" id="OQE19879.1"/>
    </source>
</evidence>
<dbReference type="EMBL" id="MLKD01000014">
    <property type="protein sequence ID" value="OQE19879.1"/>
    <property type="molecule type" value="Genomic_DNA"/>
</dbReference>
<protein>
    <submittedName>
        <fullName evidence="4">Uncharacterized protein</fullName>
    </submittedName>
</protein>
<dbReference type="AlphaFoldDB" id="A0A1V6T1M7"/>
<feature type="compositionally biased region" description="Low complexity" evidence="1">
    <location>
        <begin position="178"/>
        <end position="195"/>
    </location>
</feature>
<dbReference type="Proteomes" id="UP000191285">
    <property type="component" value="Unassembled WGS sequence"/>
</dbReference>
<feature type="compositionally biased region" description="Low complexity" evidence="1">
    <location>
        <begin position="214"/>
        <end position="223"/>
    </location>
</feature>
<evidence type="ECO:0000313" key="5">
    <source>
        <dbReference type="Proteomes" id="UP000191285"/>
    </source>
</evidence>
<organism evidence="4 5">
    <name type="scientific">Penicillium steckii</name>
    <dbReference type="NCBI Taxonomy" id="303698"/>
    <lineage>
        <taxon>Eukaryota</taxon>
        <taxon>Fungi</taxon>
        <taxon>Dikarya</taxon>
        <taxon>Ascomycota</taxon>
        <taxon>Pezizomycotina</taxon>
        <taxon>Eurotiomycetes</taxon>
        <taxon>Eurotiomycetidae</taxon>
        <taxon>Eurotiales</taxon>
        <taxon>Aspergillaceae</taxon>
        <taxon>Penicillium</taxon>
    </lineage>
</organism>
<dbReference type="Pfam" id="PF23076">
    <property type="entry name" value="PH_FT_C"/>
    <property type="match status" value="1"/>
</dbReference>
<keyword evidence="5" id="KW-1185">Reference proteome</keyword>
<feature type="compositionally biased region" description="Low complexity" evidence="1">
    <location>
        <begin position="236"/>
        <end position="256"/>
    </location>
</feature>
<dbReference type="Pfam" id="PF23074">
    <property type="entry name" value="PH_FT_N"/>
    <property type="match status" value="1"/>
</dbReference>
<comment type="caution">
    <text evidence="4">The sequence shown here is derived from an EMBL/GenBank/DDBJ whole genome shotgun (WGS) entry which is preliminary data.</text>
</comment>
<feature type="domain" description="PH" evidence="2">
    <location>
        <begin position="296"/>
        <end position="420"/>
    </location>
</feature>